<evidence type="ECO:0000256" key="5">
    <source>
        <dbReference type="ARBA" id="ARBA00049400"/>
    </source>
</evidence>
<dbReference type="Gene3D" id="3.40.50.150">
    <property type="entry name" value="Vaccinia Virus protein VP39"/>
    <property type="match status" value="1"/>
</dbReference>
<dbReference type="InterPro" id="IPR029063">
    <property type="entry name" value="SAM-dependent_MTases_sf"/>
</dbReference>
<dbReference type="GeneID" id="90039930"/>
<dbReference type="InterPro" id="IPR056743">
    <property type="entry name" value="TRM5-TYW2-like_MTfase"/>
</dbReference>
<evidence type="ECO:0000256" key="1">
    <source>
        <dbReference type="ARBA" id="ARBA00004797"/>
    </source>
</evidence>
<comment type="caution">
    <text evidence="8">The sequence shown here is derived from an EMBL/GenBank/DDBJ whole genome shotgun (WGS) entry which is preliminary data.</text>
</comment>
<dbReference type="EMBL" id="JBBJBU010000001">
    <property type="protein sequence ID" value="KAK7208600.1"/>
    <property type="molecule type" value="Genomic_DNA"/>
</dbReference>
<dbReference type="PIRSF" id="PIRSF038972">
    <property type="entry name" value="Trm12"/>
    <property type="match status" value="1"/>
</dbReference>
<proteinExistence type="inferred from homology"/>
<comment type="subcellular location">
    <subcellularLocation>
        <location evidence="6">Cytoplasm</location>
    </subcellularLocation>
</comment>
<evidence type="ECO:0000256" key="3">
    <source>
        <dbReference type="ARBA" id="ARBA00022691"/>
    </source>
</evidence>
<evidence type="ECO:0000313" key="9">
    <source>
        <dbReference type="Proteomes" id="UP001498771"/>
    </source>
</evidence>
<dbReference type="InterPro" id="IPR030382">
    <property type="entry name" value="MeTrfase_TRM5/TYW2"/>
</dbReference>
<dbReference type="Pfam" id="PF02475">
    <property type="entry name" value="TRM5-TYW2_MTfase"/>
    <property type="match status" value="1"/>
</dbReference>
<organism evidence="8 9">
    <name type="scientific">Myxozyma melibiosi</name>
    <dbReference type="NCBI Taxonomy" id="54550"/>
    <lineage>
        <taxon>Eukaryota</taxon>
        <taxon>Fungi</taxon>
        <taxon>Dikarya</taxon>
        <taxon>Ascomycota</taxon>
        <taxon>Saccharomycotina</taxon>
        <taxon>Lipomycetes</taxon>
        <taxon>Lipomycetales</taxon>
        <taxon>Lipomycetaceae</taxon>
        <taxon>Myxozyma</taxon>
    </lineage>
</organism>
<evidence type="ECO:0000313" key="8">
    <source>
        <dbReference type="EMBL" id="KAK7208600.1"/>
    </source>
</evidence>
<keyword evidence="6" id="KW-0963">Cytoplasm</keyword>
<comment type="similarity">
    <text evidence="6">Belongs to the class I-like SAM-binding methyltransferase superfamily. TRM5/TYW2 family.</text>
</comment>
<dbReference type="PROSITE" id="PS51684">
    <property type="entry name" value="SAM_MT_TRM5_TYW2"/>
    <property type="match status" value="1"/>
</dbReference>
<dbReference type="SUPFAM" id="SSF53335">
    <property type="entry name" value="S-adenosyl-L-methionine-dependent methyltransferases"/>
    <property type="match status" value="1"/>
</dbReference>
<dbReference type="PANTHER" id="PTHR23245">
    <property type="entry name" value="TRNA METHYLTRANSFERASE"/>
    <property type="match status" value="1"/>
</dbReference>
<comment type="pathway">
    <text evidence="1 6">tRNA modification; wybutosine-tRNA(Phe) biosynthesis.</text>
</comment>
<gene>
    <name evidence="8" type="ORF">BZA70DRAFT_293846</name>
</gene>
<sequence>MLQVALQTSDSGRVKTCKTALERAGLFDKARGIERTGDGFLIFTSNTVENDDGDHEAGLADLLSNLDFSVEVVTTESTKQSKDLTTDSSLKTAVRKVLLDLQKTEPQLTAEIVDGAPNRYYIYGQLLLISSGDFESIPAWQSLAAADASFPETFYSKLCANLKISHIALNAPISGDTENVMRKPTSLVCLHGEFGDEISDATISSPQPTHFASEFWATTRQNGITQIWAPRYTMFSRGNIKEKARVLKFADVSGKTIVDLYAGIGYFTFSYVHAGARRVLCWEINPWSVEGLLRGARANKWSVQLVRHDEEWVIDPSSTSRIVVFLESNEYAATRLETAAARYGYSHELTHVNMGLLPSSEQSWRTAVTLGVASTSPSTVLHVHANVADEQIPTWQEQTRKALEGLVLEKLSVESEEVARIKSFAPGVMHVCGDFRIRK</sequence>
<evidence type="ECO:0000256" key="6">
    <source>
        <dbReference type="PIRNR" id="PIRNR038972"/>
    </source>
</evidence>
<evidence type="ECO:0000259" key="7">
    <source>
        <dbReference type="PROSITE" id="PS51684"/>
    </source>
</evidence>
<comment type="catalytic activity">
    <reaction evidence="5">
        <text>4-demethylwyosine(37) in tRNA(Phe) + S-adenosyl-L-methionine = 4-demethyl-7-[(3S)-3-amino-3-carboxypropyl]wyosine(37) in tRNA(Phe) + S-methyl-5'-thioadenosine + H(+)</text>
        <dbReference type="Rhea" id="RHEA:36355"/>
        <dbReference type="Rhea" id="RHEA-COMP:10164"/>
        <dbReference type="Rhea" id="RHEA-COMP:10378"/>
        <dbReference type="ChEBI" id="CHEBI:15378"/>
        <dbReference type="ChEBI" id="CHEBI:17509"/>
        <dbReference type="ChEBI" id="CHEBI:59789"/>
        <dbReference type="ChEBI" id="CHEBI:64315"/>
        <dbReference type="ChEBI" id="CHEBI:73550"/>
        <dbReference type="EC" id="2.5.1.114"/>
    </reaction>
</comment>
<name>A0ABR1FFI3_9ASCO</name>
<accession>A0ABR1FFI3</accession>
<dbReference type="InterPro" id="IPR026274">
    <property type="entry name" value="tRNA_wybutosine_synth_prot_2"/>
</dbReference>
<protein>
    <recommendedName>
        <fullName evidence="6">tRNA wybutosine-synthesizing protein 2</fullName>
        <shortName evidence="6">tRNA-yW-synthesizing protein 2</shortName>
    </recommendedName>
    <alternativeName>
        <fullName evidence="6">tRNA(Phe) (4-demethylwyosine(37)-C(7)) aminocarboxypropyltransferase</fullName>
    </alternativeName>
</protein>
<keyword evidence="2 6" id="KW-0808">Transferase</keyword>
<evidence type="ECO:0000256" key="2">
    <source>
        <dbReference type="ARBA" id="ARBA00022679"/>
    </source>
</evidence>
<dbReference type="Proteomes" id="UP001498771">
    <property type="component" value="Unassembled WGS sequence"/>
</dbReference>
<keyword evidence="3 6" id="KW-0949">S-adenosyl-L-methionine</keyword>
<dbReference type="PANTHER" id="PTHR23245:SF25">
    <property type="entry name" value="TRNA WYBUTOSINE-SYNTHESIZING PROTEIN 2 HOMOLOG"/>
    <property type="match status" value="1"/>
</dbReference>
<keyword evidence="9" id="KW-1185">Reference proteome</keyword>
<evidence type="ECO:0000256" key="4">
    <source>
        <dbReference type="ARBA" id="ARBA00022694"/>
    </source>
</evidence>
<keyword evidence="4 6" id="KW-0819">tRNA processing</keyword>
<comment type="function">
    <text evidence="6">S-adenosyl-L-methionine-dependent transferase that acts as a component of the wybutosine biosynthesis pathway. Wybutosine is a hyper modified guanosine with a tricyclic base found at the 3'-position adjacent to the anticodon of eukaryotic phenylalanine tRNA. Catalyzes the transfer of the alpha-amino-alpha-carboxypropyl (acp) group from S-adenosyl-L-methionine to the C-7 position of 4-demethylwyosine (imG-14) to produce wybutosine-86.</text>
</comment>
<feature type="domain" description="SAM-dependent methyltransferase TRM5/TYW2-type" evidence="7">
    <location>
        <begin position="155"/>
        <end position="439"/>
    </location>
</feature>
<dbReference type="RefSeq" id="XP_064771633.1">
    <property type="nucleotide sequence ID" value="XM_064914418.1"/>
</dbReference>
<reference evidence="8 9" key="1">
    <citation type="submission" date="2024-03" db="EMBL/GenBank/DDBJ databases">
        <title>Genome-scale model development and genomic sequencing of the oleaginous clade Lipomyces.</title>
        <authorList>
            <consortium name="Lawrence Berkeley National Laboratory"/>
            <person name="Czajka J.J."/>
            <person name="Han Y."/>
            <person name="Kim J."/>
            <person name="Mondo S.J."/>
            <person name="Hofstad B.A."/>
            <person name="Robles A."/>
            <person name="Haridas S."/>
            <person name="Riley R."/>
            <person name="LaButti K."/>
            <person name="Pangilinan J."/>
            <person name="Andreopoulos W."/>
            <person name="Lipzen A."/>
            <person name="Yan J."/>
            <person name="Wang M."/>
            <person name="Ng V."/>
            <person name="Grigoriev I.V."/>
            <person name="Spatafora J.W."/>
            <person name="Magnuson J.K."/>
            <person name="Baker S.E."/>
            <person name="Pomraning K.R."/>
        </authorList>
    </citation>
    <scope>NUCLEOTIDE SEQUENCE [LARGE SCALE GENOMIC DNA]</scope>
    <source>
        <strain evidence="8 9">Phaff 52-87</strain>
    </source>
</reference>